<evidence type="ECO:0000313" key="4">
    <source>
        <dbReference type="EMBL" id="RDX83910.1"/>
    </source>
</evidence>
<name>A0A371G056_MUCPR</name>
<accession>A0A371G056</accession>
<dbReference type="AlphaFoldDB" id="A0A371G056"/>
<evidence type="ECO:0000259" key="3">
    <source>
        <dbReference type="PROSITE" id="PS50158"/>
    </source>
</evidence>
<dbReference type="InterPro" id="IPR001878">
    <property type="entry name" value="Znf_CCHC"/>
</dbReference>
<feature type="region of interest" description="Disordered" evidence="2">
    <location>
        <begin position="245"/>
        <end position="265"/>
    </location>
</feature>
<dbReference type="OrthoDB" id="1747743at2759"/>
<keyword evidence="1" id="KW-0863">Zinc-finger</keyword>
<evidence type="ECO:0000313" key="5">
    <source>
        <dbReference type="Proteomes" id="UP000257109"/>
    </source>
</evidence>
<dbReference type="InterPro" id="IPR036875">
    <property type="entry name" value="Znf_CCHC_sf"/>
</dbReference>
<dbReference type="SUPFAM" id="SSF57756">
    <property type="entry name" value="Retrovirus zinc finger-like domains"/>
    <property type="match status" value="1"/>
</dbReference>
<keyword evidence="5" id="KW-1185">Reference proteome</keyword>
<organism evidence="4 5">
    <name type="scientific">Mucuna pruriens</name>
    <name type="common">Velvet bean</name>
    <name type="synonym">Dolichos pruriens</name>
    <dbReference type="NCBI Taxonomy" id="157652"/>
    <lineage>
        <taxon>Eukaryota</taxon>
        <taxon>Viridiplantae</taxon>
        <taxon>Streptophyta</taxon>
        <taxon>Embryophyta</taxon>
        <taxon>Tracheophyta</taxon>
        <taxon>Spermatophyta</taxon>
        <taxon>Magnoliopsida</taxon>
        <taxon>eudicotyledons</taxon>
        <taxon>Gunneridae</taxon>
        <taxon>Pentapetalae</taxon>
        <taxon>rosids</taxon>
        <taxon>fabids</taxon>
        <taxon>Fabales</taxon>
        <taxon>Fabaceae</taxon>
        <taxon>Papilionoideae</taxon>
        <taxon>50 kb inversion clade</taxon>
        <taxon>NPAAA clade</taxon>
        <taxon>indigoferoid/millettioid clade</taxon>
        <taxon>Phaseoleae</taxon>
        <taxon>Mucuna</taxon>
    </lineage>
</organism>
<evidence type="ECO:0000256" key="1">
    <source>
        <dbReference type="PROSITE-ProRule" id="PRU00047"/>
    </source>
</evidence>
<reference evidence="4" key="1">
    <citation type="submission" date="2018-05" db="EMBL/GenBank/DDBJ databases">
        <title>Draft genome of Mucuna pruriens seed.</title>
        <authorList>
            <person name="Nnadi N.E."/>
            <person name="Vos R."/>
            <person name="Hasami M.H."/>
            <person name="Devisetty U.K."/>
            <person name="Aguiy J.C."/>
        </authorList>
    </citation>
    <scope>NUCLEOTIDE SEQUENCE [LARGE SCALE GENOMIC DNA]</scope>
    <source>
        <strain evidence="4">JCA_2017</strain>
    </source>
</reference>
<protein>
    <recommendedName>
        <fullName evidence="3">CCHC-type domain-containing protein</fullName>
    </recommendedName>
</protein>
<proteinExistence type="predicted"/>
<dbReference type="PANTHER" id="PTHR35046:SF9">
    <property type="entry name" value="RNA-DIRECTED DNA POLYMERASE"/>
    <property type="match status" value="1"/>
</dbReference>
<dbReference type="GO" id="GO:0003676">
    <property type="term" value="F:nucleic acid binding"/>
    <property type="evidence" value="ECO:0007669"/>
    <property type="project" value="InterPro"/>
</dbReference>
<dbReference type="SMART" id="SM00343">
    <property type="entry name" value="ZnF_C2HC"/>
    <property type="match status" value="1"/>
</dbReference>
<keyword evidence="1" id="KW-0479">Metal-binding</keyword>
<dbReference type="CDD" id="cd00303">
    <property type="entry name" value="retropepsin_like"/>
    <property type="match status" value="1"/>
</dbReference>
<gene>
    <name evidence="4" type="ORF">CR513_35118</name>
</gene>
<dbReference type="EMBL" id="QJKJ01007207">
    <property type="protein sequence ID" value="RDX83910.1"/>
    <property type="molecule type" value="Genomic_DNA"/>
</dbReference>
<dbReference type="PANTHER" id="PTHR35046">
    <property type="entry name" value="ZINC KNUCKLE (CCHC-TYPE) FAMILY PROTEIN"/>
    <property type="match status" value="1"/>
</dbReference>
<dbReference type="PROSITE" id="PS50158">
    <property type="entry name" value="ZF_CCHC"/>
    <property type="match status" value="1"/>
</dbReference>
<feature type="domain" description="CCHC-type" evidence="3">
    <location>
        <begin position="100"/>
        <end position="114"/>
    </location>
</feature>
<dbReference type="Pfam" id="PF00098">
    <property type="entry name" value="zf-CCHC"/>
    <property type="match status" value="1"/>
</dbReference>
<feature type="non-terminal residue" evidence="4">
    <location>
        <position position="1"/>
    </location>
</feature>
<dbReference type="GO" id="GO:0008270">
    <property type="term" value="F:zinc ion binding"/>
    <property type="evidence" value="ECO:0007669"/>
    <property type="project" value="UniProtKB-KW"/>
</dbReference>
<comment type="caution">
    <text evidence="4">The sequence shown here is derived from an EMBL/GenBank/DDBJ whole genome shotgun (WGS) entry which is preliminary data.</text>
</comment>
<dbReference type="Proteomes" id="UP000257109">
    <property type="component" value="Unassembled WGS sequence"/>
</dbReference>
<sequence length="322" mass="37368">MEDYYKEMEIAMISANVEEDREATIARFIGGLKKEIANMVELQHYMEIEDLLHKTIQRSNWKNNKVVTNPKEDVKAKYSNAPPKGIININTSYNRSRYLKCFKCQGVGHIASQCLNKRAMIIMDNGEIENGVVLVTWCVISLQPKEDGDVEQCEHIFHTRFHINDKVCSMIIDSRRCTNVASTLLVEKLNLPTKKHPDPYRLQWHSIGKCKDEVLCDVAPMHAGHLLLGHTWQFDRKVTHDKYKKERKENMSENKEKNEKHKIECSEEKRKKMSDITNVFLKEVPHGLPPLRGIEHQIGLILGCPIPNRPAYRKNLEEKKEI</sequence>
<evidence type="ECO:0000256" key="2">
    <source>
        <dbReference type="SAM" id="MobiDB-lite"/>
    </source>
</evidence>
<keyword evidence="1" id="KW-0862">Zinc</keyword>